<sequence>MLAGLTVAAIAIPESLGYAVIVGLPPETGLYCAVLPAIVFAFIGSTRRLVVGADSATAAMVAAGASAIAIQGDSNHVAAIGALGLLTAVVLLVMSIARLGFLANLISRPVLVGMLGGIGISLMITKASVMLGYSTSGSMSHRLLATFTHLYETNLWTAAVSILAVVLMLGFSRFVPRAPAALISLIVATGVATLIGAQAHGIEVVGSVPAGLPGFSLPLVSLGEFTLLVPAALAISLVILAQSAPVAKFYARQHQEEHDENLDLLGFSLANAASAVTGGFAVNGSPPRSAAAQDAGGRTPVVNLVMAATIALVLVGFTGLFDYIPEGVLAGIVFAVGVGLIRTGELKQIYRQRRSEFTVAMVALIAVGFIGVQIGVFVAVTVSLVDRLRRQYHPVDQVLLDEHQIDPIVAARLGVTHVDGAIVYRFGGSILFDNADWFAERVRELLKQAVTPVTLFVVDCRAVEDIDFTASGVLEELCLDVSSQGAHFVLTEVSPEVQELLTEYDLSRHLHFTDDIEIAFAQFGPGGPQR</sequence>
<dbReference type="GO" id="GO:0016020">
    <property type="term" value="C:membrane"/>
    <property type="evidence" value="ECO:0007669"/>
    <property type="project" value="UniProtKB-SubCell"/>
</dbReference>
<dbReference type="CDD" id="cd07042">
    <property type="entry name" value="STAS_SulP_like_sulfate_transporter"/>
    <property type="match status" value="1"/>
</dbReference>
<feature type="domain" description="STAS" evidence="6">
    <location>
        <begin position="411"/>
        <end position="523"/>
    </location>
</feature>
<evidence type="ECO:0000256" key="3">
    <source>
        <dbReference type="ARBA" id="ARBA00022989"/>
    </source>
</evidence>
<dbReference type="SUPFAM" id="SSF52091">
    <property type="entry name" value="SpoIIaa-like"/>
    <property type="match status" value="1"/>
</dbReference>
<feature type="transmembrane region" description="Helical" evidence="5">
    <location>
        <begin position="51"/>
        <end position="70"/>
    </location>
</feature>
<feature type="transmembrane region" description="Helical" evidence="5">
    <location>
        <begin position="219"/>
        <end position="240"/>
    </location>
</feature>
<gene>
    <name evidence="7" type="ORF">UFOPK2582_01582</name>
    <name evidence="8" type="ORF">UFOPK4173_01501</name>
    <name evidence="9" type="ORF">UFOPK4354_00770</name>
</gene>
<evidence type="ECO:0000313" key="7">
    <source>
        <dbReference type="EMBL" id="CAB4714127.1"/>
    </source>
</evidence>
<keyword evidence="3 5" id="KW-1133">Transmembrane helix</keyword>
<comment type="subcellular location">
    <subcellularLocation>
        <location evidence="1">Membrane</location>
        <topology evidence="1">Multi-pass membrane protein</topology>
    </subcellularLocation>
</comment>
<organism evidence="9">
    <name type="scientific">freshwater metagenome</name>
    <dbReference type="NCBI Taxonomy" id="449393"/>
    <lineage>
        <taxon>unclassified sequences</taxon>
        <taxon>metagenomes</taxon>
        <taxon>ecological metagenomes</taxon>
    </lineage>
</organism>
<dbReference type="PROSITE" id="PS50801">
    <property type="entry name" value="STAS"/>
    <property type="match status" value="1"/>
</dbReference>
<protein>
    <submittedName>
        <fullName evidence="9">Unannotated protein</fullName>
    </submittedName>
</protein>
<feature type="transmembrane region" description="Helical" evidence="5">
    <location>
        <begin position="76"/>
        <end position="97"/>
    </location>
</feature>
<feature type="transmembrane region" description="Helical" evidence="5">
    <location>
        <begin position="178"/>
        <end position="199"/>
    </location>
</feature>
<feature type="transmembrane region" description="Helical" evidence="5">
    <location>
        <begin position="109"/>
        <end position="133"/>
    </location>
</feature>
<evidence type="ECO:0000259" key="6">
    <source>
        <dbReference type="PROSITE" id="PS50801"/>
    </source>
</evidence>
<evidence type="ECO:0000313" key="9">
    <source>
        <dbReference type="EMBL" id="CAB5065562.1"/>
    </source>
</evidence>
<dbReference type="EMBL" id="CAFBQW010000069">
    <property type="protein sequence ID" value="CAB5065562.1"/>
    <property type="molecule type" value="Genomic_DNA"/>
</dbReference>
<dbReference type="InterPro" id="IPR001902">
    <property type="entry name" value="SLC26A/SulP_fam"/>
</dbReference>
<dbReference type="PANTHER" id="PTHR11814">
    <property type="entry name" value="SULFATE TRANSPORTER"/>
    <property type="match status" value="1"/>
</dbReference>
<feature type="transmembrane region" description="Helical" evidence="5">
    <location>
        <begin position="153"/>
        <end position="171"/>
    </location>
</feature>
<feature type="transmembrane region" description="Helical" evidence="5">
    <location>
        <begin position="327"/>
        <end position="345"/>
    </location>
</feature>
<dbReference type="EMBL" id="CAFBPW010000204">
    <property type="protein sequence ID" value="CAB5038181.1"/>
    <property type="molecule type" value="Genomic_DNA"/>
</dbReference>
<feature type="transmembrane region" description="Helical" evidence="5">
    <location>
        <begin position="357"/>
        <end position="385"/>
    </location>
</feature>
<dbReference type="InterPro" id="IPR036513">
    <property type="entry name" value="STAS_dom_sf"/>
</dbReference>
<dbReference type="AlphaFoldDB" id="A0A6J7UK17"/>
<proteinExistence type="predicted"/>
<accession>A0A6J7UK17</accession>
<evidence type="ECO:0000313" key="8">
    <source>
        <dbReference type="EMBL" id="CAB5038181.1"/>
    </source>
</evidence>
<keyword evidence="4 5" id="KW-0472">Membrane</keyword>
<name>A0A6J7UK17_9ZZZZ</name>
<keyword evidence="2 5" id="KW-0812">Transmembrane</keyword>
<dbReference type="GO" id="GO:0055085">
    <property type="term" value="P:transmembrane transport"/>
    <property type="evidence" value="ECO:0007669"/>
    <property type="project" value="InterPro"/>
</dbReference>
<reference evidence="9" key="1">
    <citation type="submission" date="2020-05" db="EMBL/GenBank/DDBJ databases">
        <authorList>
            <person name="Chiriac C."/>
            <person name="Salcher M."/>
            <person name="Ghai R."/>
            <person name="Kavagutti S V."/>
        </authorList>
    </citation>
    <scope>NUCLEOTIDE SEQUENCE</scope>
</reference>
<dbReference type="InterPro" id="IPR002645">
    <property type="entry name" value="STAS_dom"/>
</dbReference>
<evidence type="ECO:0000256" key="4">
    <source>
        <dbReference type="ARBA" id="ARBA00023136"/>
    </source>
</evidence>
<evidence type="ECO:0000256" key="1">
    <source>
        <dbReference type="ARBA" id="ARBA00004141"/>
    </source>
</evidence>
<dbReference type="Pfam" id="PF00916">
    <property type="entry name" value="Sulfate_transp"/>
    <property type="match status" value="1"/>
</dbReference>
<dbReference type="Gene3D" id="3.30.750.24">
    <property type="entry name" value="STAS domain"/>
    <property type="match status" value="1"/>
</dbReference>
<feature type="transmembrane region" description="Helical" evidence="5">
    <location>
        <begin position="301"/>
        <end position="321"/>
    </location>
</feature>
<feature type="transmembrane region" description="Helical" evidence="5">
    <location>
        <begin position="27"/>
        <end position="44"/>
    </location>
</feature>
<evidence type="ECO:0000256" key="5">
    <source>
        <dbReference type="SAM" id="Phobius"/>
    </source>
</evidence>
<dbReference type="EMBL" id="CAEZXS010000249">
    <property type="protein sequence ID" value="CAB4714127.1"/>
    <property type="molecule type" value="Genomic_DNA"/>
</dbReference>
<dbReference type="InterPro" id="IPR011547">
    <property type="entry name" value="SLC26A/SulP_dom"/>
</dbReference>
<dbReference type="Pfam" id="PF01740">
    <property type="entry name" value="STAS"/>
    <property type="match status" value="1"/>
</dbReference>
<evidence type="ECO:0000256" key="2">
    <source>
        <dbReference type="ARBA" id="ARBA00022692"/>
    </source>
</evidence>